<dbReference type="OrthoDB" id="9786026at2"/>
<dbReference type="STRING" id="1524460.IX84_27830"/>
<sequence length="294" mass="32731">MEKILFVINPISGGNEKEDCKATVEKWWQQHQLNGQWMETTGEGDLERINTLIQEEKPETVVACGGDGTVNLVARALLGTPINMGILPLGSANGLATELRIPENVDEALDVLLHGQPLPLDGLLINGDHHAFHLADVGYNARLVQEFESGDQRGQLGYARSFLRVARNRPLAKFKIKTGEQAFSRRGVMATFANARRYGTGAIVNPDGRTDDGQFELCLFLPWPRWYLVWMSVLFFIGQIDKSRYVKIIPCRTLQLEADRPMPLQVDGELVGEARSISVEVLKDKVQVLRPAGD</sequence>
<dbReference type="Proteomes" id="UP000029736">
    <property type="component" value="Unassembled WGS sequence"/>
</dbReference>
<dbReference type="GO" id="GO:0005524">
    <property type="term" value="F:ATP binding"/>
    <property type="evidence" value="ECO:0007669"/>
    <property type="project" value="UniProtKB-KW"/>
</dbReference>
<dbReference type="PANTHER" id="PTHR12358:SF106">
    <property type="entry name" value="LIPID KINASE YEGS"/>
    <property type="match status" value="1"/>
</dbReference>
<dbReference type="InterPro" id="IPR016064">
    <property type="entry name" value="NAD/diacylglycerol_kinase_sf"/>
</dbReference>
<gene>
    <name evidence="6" type="ORF">IX84_27830</name>
</gene>
<dbReference type="Pfam" id="PF00781">
    <property type="entry name" value="DAGK_cat"/>
    <property type="match status" value="1"/>
</dbReference>
<dbReference type="GO" id="GO:0005886">
    <property type="term" value="C:plasma membrane"/>
    <property type="evidence" value="ECO:0007669"/>
    <property type="project" value="TreeGrafter"/>
</dbReference>
<dbReference type="Gene3D" id="3.40.50.10330">
    <property type="entry name" value="Probable inorganic polyphosphate/atp-NAD kinase, domain 1"/>
    <property type="match status" value="1"/>
</dbReference>
<name>A0A098RYZ9_9BACT</name>
<accession>A0A098RYZ9</accession>
<dbReference type="EMBL" id="JPOS01000090">
    <property type="protein sequence ID" value="KGE85319.1"/>
    <property type="molecule type" value="Genomic_DNA"/>
</dbReference>
<keyword evidence="4" id="KW-0067">ATP-binding</keyword>
<dbReference type="InterPro" id="IPR001206">
    <property type="entry name" value="Diacylglycerol_kinase_cat_dom"/>
</dbReference>
<comment type="caution">
    <text evidence="6">The sequence shown here is derived from an EMBL/GenBank/DDBJ whole genome shotgun (WGS) entry which is preliminary data.</text>
</comment>
<dbReference type="SMART" id="SM00046">
    <property type="entry name" value="DAGKc"/>
    <property type="match status" value="1"/>
</dbReference>
<dbReference type="PANTHER" id="PTHR12358">
    <property type="entry name" value="SPHINGOSINE KINASE"/>
    <property type="match status" value="1"/>
</dbReference>
<evidence type="ECO:0000256" key="2">
    <source>
        <dbReference type="ARBA" id="ARBA00022741"/>
    </source>
</evidence>
<keyword evidence="2" id="KW-0547">Nucleotide-binding</keyword>
<evidence type="ECO:0000256" key="1">
    <source>
        <dbReference type="ARBA" id="ARBA00022679"/>
    </source>
</evidence>
<evidence type="ECO:0000313" key="7">
    <source>
        <dbReference type="Proteomes" id="UP000029736"/>
    </source>
</evidence>
<keyword evidence="3" id="KW-0418">Kinase</keyword>
<reference evidence="6 7" key="1">
    <citation type="journal article" date="2014" name="Int. J. Syst. Evol. Microbiol.">
        <title>Phaeodactylibacter xiamenensis gen. nov., sp. nov., a member of the family Saprospiraceae isolated from the marine alga Phaeodactylum tricornutum.</title>
        <authorList>
            <person name="Chen Z.Jr."/>
            <person name="Lei X."/>
            <person name="Lai Q."/>
            <person name="Li Y."/>
            <person name="Zhang B."/>
            <person name="Zhang J."/>
            <person name="Zhang H."/>
            <person name="Yang L."/>
            <person name="Zheng W."/>
            <person name="Tian Y."/>
            <person name="Yu Z."/>
            <person name="Xu H.Jr."/>
            <person name="Zheng T."/>
        </authorList>
    </citation>
    <scope>NUCLEOTIDE SEQUENCE [LARGE SCALE GENOMIC DNA]</scope>
    <source>
        <strain evidence="6 7">KD52</strain>
    </source>
</reference>
<organism evidence="6 7">
    <name type="scientific">Phaeodactylibacter xiamenensis</name>
    <dbReference type="NCBI Taxonomy" id="1524460"/>
    <lineage>
        <taxon>Bacteria</taxon>
        <taxon>Pseudomonadati</taxon>
        <taxon>Bacteroidota</taxon>
        <taxon>Saprospiria</taxon>
        <taxon>Saprospirales</taxon>
        <taxon>Haliscomenobacteraceae</taxon>
        <taxon>Phaeodactylibacter</taxon>
    </lineage>
</organism>
<dbReference type="AlphaFoldDB" id="A0A098RYZ9"/>
<keyword evidence="1" id="KW-0808">Transferase</keyword>
<evidence type="ECO:0000256" key="4">
    <source>
        <dbReference type="ARBA" id="ARBA00022840"/>
    </source>
</evidence>
<dbReference type="GO" id="GO:0016301">
    <property type="term" value="F:kinase activity"/>
    <property type="evidence" value="ECO:0007669"/>
    <property type="project" value="UniProtKB-KW"/>
</dbReference>
<evidence type="ECO:0000313" key="6">
    <source>
        <dbReference type="EMBL" id="KGE85319.1"/>
    </source>
</evidence>
<dbReference type="InterPro" id="IPR017438">
    <property type="entry name" value="ATP-NAD_kinase_N"/>
</dbReference>
<dbReference type="SUPFAM" id="SSF111331">
    <property type="entry name" value="NAD kinase/diacylglycerol kinase-like"/>
    <property type="match status" value="1"/>
</dbReference>
<keyword evidence="7" id="KW-1185">Reference proteome</keyword>
<dbReference type="Gene3D" id="2.60.200.40">
    <property type="match status" value="1"/>
</dbReference>
<dbReference type="Pfam" id="PF19279">
    <property type="entry name" value="YegS_C"/>
    <property type="match status" value="1"/>
</dbReference>
<dbReference type="InterPro" id="IPR045540">
    <property type="entry name" value="YegS/DAGK_C"/>
</dbReference>
<evidence type="ECO:0000259" key="5">
    <source>
        <dbReference type="PROSITE" id="PS50146"/>
    </source>
</evidence>
<feature type="domain" description="DAGKc" evidence="5">
    <location>
        <begin position="1"/>
        <end position="129"/>
    </location>
</feature>
<dbReference type="PROSITE" id="PS50146">
    <property type="entry name" value="DAGK"/>
    <property type="match status" value="1"/>
</dbReference>
<evidence type="ECO:0000256" key="3">
    <source>
        <dbReference type="ARBA" id="ARBA00022777"/>
    </source>
</evidence>
<proteinExistence type="predicted"/>
<protein>
    <recommendedName>
        <fullName evidence="5">DAGKc domain-containing protein</fullName>
    </recommendedName>
</protein>
<dbReference type="InterPro" id="IPR050187">
    <property type="entry name" value="Lipid_Phosphate_FormReg"/>
</dbReference>
<dbReference type="RefSeq" id="WP_044228354.1">
    <property type="nucleotide sequence ID" value="NZ_JBKAGJ010000004.1"/>
</dbReference>